<evidence type="ECO:0000313" key="2">
    <source>
        <dbReference type="EMBL" id="KAH6821187.1"/>
    </source>
</evidence>
<feature type="domain" description="C2" evidence="1">
    <location>
        <begin position="1"/>
        <end position="118"/>
    </location>
</feature>
<reference evidence="2 3" key="1">
    <citation type="journal article" date="2021" name="Nat. Commun.">
        <title>Incipient diploidization of the medicinal plant Perilla within 10,000 years.</title>
        <authorList>
            <person name="Zhang Y."/>
            <person name="Shen Q."/>
            <person name="Leng L."/>
            <person name="Zhang D."/>
            <person name="Chen S."/>
            <person name="Shi Y."/>
            <person name="Ning Z."/>
            <person name="Chen S."/>
        </authorList>
    </citation>
    <scope>NUCLEOTIDE SEQUENCE [LARGE SCALE GENOMIC DNA]</scope>
    <source>
        <strain evidence="3">cv. PC099</strain>
    </source>
</reference>
<dbReference type="InterPro" id="IPR000008">
    <property type="entry name" value="C2_dom"/>
</dbReference>
<sequence length="292" mass="32563">MEAPRNMEKSIGQVEICIHQAKNIRNICIYQNQDVYARIFLNDKPEKQISTNVVNEGGQNPVFNETIKLDIETTDSSLRCEVWMLSRIKNYLEDQLLGFLLLPLSDVVSESGKPAREFELSSSEVFHSPAGFVELSFDCNGTVMEMSRSQPSVGADAVPHNTDICYELDKIEFSDQAMANEHQRMASEYLSCPCDDVDDDVTETRVAPSKDSASSPVETETADCVEIEEKVVQEEIVDMYMKSMQQFTDALAKMKLPIDAADAEKGSSKVEESGSDGKANASRVFYGSRAFF</sequence>
<accession>A0AAD4P058</accession>
<comment type="caution">
    <text evidence="2">The sequence shown here is derived from an EMBL/GenBank/DDBJ whole genome shotgun (WGS) entry which is preliminary data.</text>
</comment>
<dbReference type="PANTHER" id="PTHR31208">
    <property type="entry name" value="EXPRESSED PROTEIN"/>
    <property type="match status" value="1"/>
</dbReference>
<keyword evidence="3" id="KW-1185">Reference proteome</keyword>
<dbReference type="Proteomes" id="UP001190926">
    <property type="component" value="Unassembled WGS sequence"/>
</dbReference>
<dbReference type="EMBL" id="SDAM02002575">
    <property type="protein sequence ID" value="KAH6821187.1"/>
    <property type="molecule type" value="Genomic_DNA"/>
</dbReference>
<evidence type="ECO:0000259" key="1">
    <source>
        <dbReference type="PROSITE" id="PS50004"/>
    </source>
</evidence>
<name>A0AAD4P058_PERFH</name>
<dbReference type="Gene3D" id="2.60.40.150">
    <property type="entry name" value="C2 domain"/>
    <property type="match status" value="1"/>
</dbReference>
<dbReference type="InterPro" id="IPR035892">
    <property type="entry name" value="C2_domain_sf"/>
</dbReference>
<proteinExistence type="predicted"/>
<dbReference type="PANTHER" id="PTHR31208:SF2">
    <property type="entry name" value="DOMAIN-CONTAINING PROTEIN, PUTATIVE, EXPRESSED-RELATED"/>
    <property type="match status" value="1"/>
</dbReference>
<dbReference type="SUPFAM" id="SSF49562">
    <property type="entry name" value="C2 domain (Calcium/lipid-binding domain, CaLB)"/>
    <property type="match status" value="1"/>
</dbReference>
<protein>
    <submittedName>
        <fullName evidence="2">Calcium-dependent lipid-binding family protein</fullName>
    </submittedName>
</protein>
<organism evidence="2 3">
    <name type="scientific">Perilla frutescens var. hirtella</name>
    <name type="common">Perilla citriodora</name>
    <name type="synonym">Perilla setoyensis</name>
    <dbReference type="NCBI Taxonomy" id="608512"/>
    <lineage>
        <taxon>Eukaryota</taxon>
        <taxon>Viridiplantae</taxon>
        <taxon>Streptophyta</taxon>
        <taxon>Embryophyta</taxon>
        <taxon>Tracheophyta</taxon>
        <taxon>Spermatophyta</taxon>
        <taxon>Magnoliopsida</taxon>
        <taxon>eudicotyledons</taxon>
        <taxon>Gunneridae</taxon>
        <taxon>Pentapetalae</taxon>
        <taxon>asterids</taxon>
        <taxon>lamiids</taxon>
        <taxon>Lamiales</taxon>
        <taxon>Lamiaceae</taxon>
        <taxon>Nepetoideae</taxon>
        <taxon>Elsholtzieae</taxon>
        <taxon>Perilla</taxon>
    </lineage>
</organism>
<dbReference type="AlphaFoldDB" id="A0AAD4P058"/>
<dbReference type="CDD" id="cd00030">
    <property type="entry name" value="C2"/>
    <property type="match status" value="1"/>
</dbReference>
<evidence type="ECO:0000313" key="3">
    <source>
        <dbReference type="Proteomes" id="UP001190926"/>
    </source>
</evidence>
<gene>
    <name evidence="2" type="ORF">C2S53_020310</name>
</gene>
<dbReference type="PROSITE" id="PS50004">
    <property type="entry name" value="C2"/>
    <property type="match status" value="1"/>
</dbReference>
<dbReference type="Pfam" id="PF00168">
    <property type="entry name" value="C2"/>
    <property type="match status" value="1"/>
</dbReference>
<dbReference type="SMART" id="SM00239">
    <property type="entry name" value="C2"/>
    <property type="match status" value="1"/>
</dbReference>